<evidence type="ECO:0000256" key="2">
    <source>
        <dbReference type="ARBA" id="ARBA00015953"/>
    </source>
</evidence>
<dbReference type="InterPro" id="IPR031157">
    <property type="entry name" value="G_TR_CS"/>
</dbReference>
<dbReference type="RefSeq" id="WP_283408605.1">
    <property type="nucleotide sequence ID" value="NZ_FXUF01000003.1"/>
</dbReference>
<comment type="function">
    <text evidence="7">Translation factor necessary for the incorporation of selenocysteine into proteins. It probably replaces EF-Tu for the insertion of selenocysteine directed by the UGA codon. SelB binds GTP and GDP.</text>
</comment>
<sequence length="634" mass="71938">MKHLIIGTAGHIDHGKTTLIHALTGRNTDRLKEEQKRGISIELGFTYFDLPDERRAGIIDVPGHEKFIRHMLAGVGGMDLVMLVVAADEGVMPQTKEHLDILSLLDMKQGVIVITKSSLVETDWLELIKEEIRQATSDTFLEASPIIAVDSITGDGIPVLLELLTEAYDRIETRDQTAPCRIPIDRVFTITGFGTVVTGTLLEGTAKVEETLEIFPEETVARIRNIQVHGNTVKEAYAGQRVAINLSGLKKDQIKRGSFLAQPGSMTYTMMVDCRIKMLKNANRPLKQRDRIRLYHGTSEILARVVILEKEQVEPGESALVQFRLEERAAFRKEDKLIVRFYSPMQTLGGARVIDPNPEKHKALRQDVIDELQAKESGGPEVYLEQQILRFSKELPDTGALCKHTGYSSDQLIALLQQLEEEGSIYSIGSMAYVHQEYYHQIVEDIVNKLSRYHKDNPLRRGMPKEELKSRVFGDIRSKIVDRWLEQLETEDIIKADGKLAALADFKIKINPIQQKIMNQIESLYLEKPFAPPRLEEIAGIIKVKEKEVRQVIELMLGQPLIRINQEMVFHQNSINAAKDMLLKHFENHSDIAPADFRDLLGTSRKFAVALLEYFDQEKLTKRNGDSRILNRKL</sequence>
<evidence type="ECO:0000256" key="6">
    <source>
        <dbReference type="ARBA" id="ARBA00023134"/>
    </source>
</evidence>
<keyword evidence="6" id="KW-0342">GTP-binding</keyword>
<proteinExistence type="predicted"/>
<keyword evidence="10" id="KW-0251">Elongation factor</keyword>
<dbReference type="CDD" id="cd04171">
    <property type="entry name" value="SelB"/>
    <property type="match status" value="1"/>
</dbReference>
<dbReference type="GO" id="GO:0005737">
    <property type="term" value="C:cytoplasm"/>
    <property type="evidence" value="ECO:0007669"/>
    <property type="project" value="UniProtKB-SubCell"/>
</dbReference>
<dbReference type="SUPFAM" id="SSF52540">
    <property type="entry name" value="P-loop containing nucleoside triphosphate hydrolases"/>
    <property type="match status" value="1"/>
</dbReference>
<name>A0AA45WUV4_9CLOT</name>
<dbReference type="Pfam" id="PF09106">
    <property type="entry name" value="WHD_2nd_SelB"/>
    <property type="match status" value="1"/>
</dbReference>
<dbReference type="CDD" id="cd03696">
    <property type="entry name" value="SelB_II"/>
    <property type="match status" value="1"/>
</dbReference>
<dbReference type="GO" id="GO:0005525">
    <property type="term" value="F:GTP binding"/>
    <property type="evidence" value="ECO:0007669"/>
    <property type="project" value="UniProtKB-KW"/>
</dbReference>
<keyword evidence="4" id="KW-0547">Nucleotide-binding</keyword>
<dbReference type="InterPro" id="IPR015191">
    <property type="entry name" value="SelB_WHD4"/>
</dbReference>
<dbReference type="PRINTS" id="PR00315">
    <property type="entry name" value="ELONGATNFCT"/>
</dbReference>
<dbReference type="NCBIfam" id="TIGR00475">
    <property type="entry name" value="selB"/>
    <property type="match status" value="1"/>
</dbReference>
<dbReference type="EMBL" id="FXUF01000003">
    <property type="protein sequence ID" value="SMP49508.1"/>
    <property type="molecule type" value="Genomic_DNA"/>
</dbReference>
<accession>A0AA45WUV4</accession>
<dbReference type="SUPFAM" id="SSF50465">
    <property type="entry name" value="EF-Tu/eEF-1alpha/eIF2-gamma C-terminal domain"/>
    <property type="match status" value="1"/>
</dbReference>
<keyword evidence="11" id="KW-1185">Reference proteome</keyword>
<evidence type="ECO:0000256" key="7">
    <source>
        <dbReference type="ARBA" id="ARBA00025526"/>
    </source>
</evidence>
<evidence type="ECO:0000256" key="8">
    <source>
        <dbReference type="ARBA" id="ARBA00031615"/>
    </source>
</evidence>
<dbReference type="GO" id="GO:0003723">
    <property type="term" value="F:RNA binding"/>
    <property type="evidence" value="ECO:0007669"/>
    <property type="project" value="InterPro"/>
</dbReference>
<keyword evidence="5" id="KW-0648">Protein biosynthesis</keyword>
<dbReference type="Gene3D" id="1.10.10.10">
    <property type="entry name" value="Winged helix-like DNA-binding domain superfamily/Winged helix DNA-binding domain"/>
    <property type="match status" value="1"/>
</dbReference>
<dbReference type="InterPro" id="IPR036390">
    <property type="entry name" value="WH_DNA-bd_sf"/>
</dbReference>
<dbReference type="Pfam" id="PF00009">
    <property type="entry name" value="GTP_EFTU"/>
    <property type="match status" value="1"/>
</dbReference>
<dbReference type="SUPFAM" id="SSF50447">
    <property type="entry name" value="Translation proteins"/>
    <property type="match status" value="1"/>
</dbReference>
<evidence type="ECO:0000256" key="4">
    <source>
        <dbReference type="ARBA" id="ARBA00022741"/>
    </source>
</evidence>
<evidence type="ECO:0000256" key="3">
    <source>
        <dbReference type="ARBA" id="ARBA00022490"/>
    </source>
</evidence>
<dbReference type="PROSITE" id="PS00301">
    <property type="entry name" value="G_TR_1"/>
    <property type="match status" value="1"/>
</dbReference>
<reference evidence="10" key="1">
    <citation type="submission" date="2017-05" db="EMBL/GenBank/DDBJ databases">
        <authorList>
            <person name="Varghese N."/>
            <person name="Submissions S."/>
        </authorList>
    </citation>
    <scope>NUCLEOTIDE SEQUENCE</scope>
    <source>
        <strain evidence="10">Su22</strain>
    </source>
</reference>
<dbReference type="InterPro" id="IPR004535">
    <property type="entry name" value="Transl_elong_SelB"/>
</dbReference>
<dbReference type="InterPro" id="IPR004161">
    <property type="entry name" value="EFTu-like_2"/>
</dbReference>
<dbReference type="InterPro" id="IPR000795">
    <property type="entry name" value="T_Tr_GTP-bd_dom"/>
</dbReference>
<comment type="caution">
    <text evidence="10">The sequence shown here is derived from an EMBL/GenBank/DDBJ whole genome shotgun (WGS) entry which is preliminary data.</text>
</comment>
<dbReference type="CDD" id="cd15491">
    <property type="entry name" value="selB_III"/>
    <property type="match status" value="1"/>
</dbReference>
<organism evidence="10 11">
    <name type="scientific">Anoxynatronum buryatiense</name>
    <dbReference type="NCBI Taxonomy" id="489973"/>
    <lineage>
        <taxon>Bacteria</taxon>
        <taxon>Bacillati</taxon>
        <taxon>Bacillota</taxon>
        <taxon>Clostridia</taxon>
        <taxon>Eubacteriales</taxon>
        <taxon>Clostridiaceae</taxon>
        <taxon>Anoxynatronum</taxon>
    </lineage>
</organism>
<dbReference type="InterPro" id="IPR050055">
    <property type="entry name" value="EF-Tu_GTPase"/>
</dbReference>
<evidence type="ECO:0000256" key="5">
    <source>
        <dbReference type="ARBA" id="ARBA00022917"/>
    </source>
</evidence>
<dbReference type="Gene3D" id="3.40.50.300">
    <property type="entry name" value="P-loop containing nucleotide triphosphate hydrolases"/>
    <property type="match status" value="1"/>
</dbReference>
<dbReference type="Pfam" id="PF25461">
    <property type="entry name" value="Beta-barrel_SelB"/>
    <property type="match status" value="1"/>
</dbReference>
<dbReference type="PANTHER" id="PTHR43721:SF22">
    <property type="entry name" value="ELONGATION FACTOR TU, MITOCHONDRIAL"/>
    <property type="match status" value="1"/>
</dbReference>
<dbReference type="InterPro" id="IPR036388">
    <property type="entry name" value="WH-like_DNA-bd_sf"/>
</dbReference>
<dbReference type="Gene3D" id="2.40.30.10">
    <property type="entry name" value="Translation factors"/>
    <property type="match status" value="1"/>
</dbReference>
<dbReference type="InterPro" id="IPR057335">
    <property type="entry name" value="Beta-barrel_SelB"/>
</dbReference>
<evidence type="ECO:0000256" key="1">
    <source>
        <dbReference type="ARBA" id="ARBA00004496"/>
    </source>
</evidence>
<dbReference type="AlphaFoldDB" id="A0AA45WUV4"/>
<dbReference type="InterPro" id="IPR015190">
    <property type="entry name" value="Elong_fac_SelB-wing-hlx_typ-2"/>
</dbReference>
<dbReference type="PANTHER" id="PTHR43721">
    <property type="entry name" value="ELONGATION FACTOR TU-RELATED"/>
    <property type="match status" value="1"/>
</dbReference>
<dbReference type="Pfam" id="PF09107">
    <property type="entry name" value="WHD_3rd_SelB"/>
    <property type="match status" value="1"/>
</dbReference>
<dbReference type="PROSITE" id="PS51722">
    <property type="entry name" value="G_TR_2"/>
    <property type="match status" value="1"/>
</dbReference>
<evidence type="ECO:0000313" key="11">
    <source>
        <dbReference type="Proteomes" id="UP001158066"/>
    </source>
</evidence>
<evidence type="ECO:0000313" key="10">
    <source>
        <dbReference type="EMBL" id="SMP49508.1"/>
    </source>
</evidence>
<dbReference type="GO" id="GO:0003746">
    <property type="term" value="F:translation elongation factor activity"/>
    <property type="evidence" value="ECO:0007669"/>
    <property type="project" value="UniProtKB-KW"/>
</dbReference>
<dbReference type="InterPro" id="IPR009000">
    <property type="entry name" value="Transl_B-barrel_sf"/>
</dbReference>
<dbReference type="Gene3D" id="1.10.10.2770">
    <property type="match status" value="1"/>
</dbReference>
<dbReference type="Pfam" id="PF03144">
    <property type="entry name" value="GTP_EFTU_D2"/>
    <property type="match status" value="1"/>
</dbReference>
<keyword evidence="3" id="KW-0963">Cytoplasm</keyword>
<gene>
    <name evidence="10" type="ORF">SAMN06296020_103348</name>
</gene>
<protein>
    <recommendedName>
        <fullName evidence="2">Selenocysteine-specific elongation factor</fullName>
    </recommendedName>
    <alternativeName>
        <fullName evidence="8">SelB translation factor</fullName>
    </alternativeName>
</protein>
<dbReference type="InterPro" id="IPR009001">
    <property type="entry name" value="Transl_elong_EF1A/Init_IF2_C"/>
</dbReference>
<dbReference type="Proteomes" id="UP001158066">
    <property type="component" value="Unassembled WGS sequence"/>
</dbReference>
<dbReference type="GO" id="GO:0003924">
    <property type="term" value="F:GTPase activity"/>
    <property type="evidence" value="ECO:0007669"/>
    <property type="project" value="InterPro"/>
</dbReference>
<dbReference type="InterPro" id="IPR027417">
    <property type="entry name" value="P-loop_NTPase"/>
</dbReference>
<dbReference type="GO" id="GO:0001514">
    <property type="term" value="P:selenocysteine incorporation"/>
    <property type="evidence" value="ECO:0007669"/>
    <property type="project" value="InterPro"/>
</dbReference>
<evidence type="ECO:0000259" key="9">
    <source>
        <dbReference type="PROSITE" id="PS51722"/>
    </source>
</evidence>
<feature type="domain" description="Tr-type G" evidence="9">
    <location>
        <begin position="1"/>
        <end position="172"/>
    </location>
</feature>
<dbReference type="SUPFAM" id="SSF46785">
    <property type="entry name" value="Winged helix' DNA-binding domain"/>
    <property type="match status" value="3"/>
</dbReference>
<comment type="subcellular location">
    <subcellularLocation>
        <location evidence="1">Cytoplasm</location>
    </subcellularLocation>
</comment>